<evidence type="ECO:0000259" key="3">
    <source>
        <dbReference type="PROSITE" id="PS50113"/>
    </source>
</evidence>
<dbReference type="PANTHER" id="PTHR44757">
    <property type="entry name" value="DIGUANYLATE CYCLASE DGCP"/>
    <property type="match status" value="1"/>
</dbReference>
<dbReference type="SUPFAM" id="SSF55073">
    <property type="entry name" value="Nucleotide cyclase"/>
    <property type="match status" value="1"/>
</dbReference>
<dbReference type="EMBL" id="BSSA01000001">
    <property type="protein sequence ID" value="GLW68200.1"/>
    <property type="molecule type" value="Genomic_DNA"/>
</dbReference>
<dbReference type="CDD" id="cd00130">
    <property type="entry name" value="PAS"/>
    <property type="match status" value="1"/>
</dbReference>
<dbReference type="PANTHER" id="PTHR44757:SF2">
    <property type="entry name" value="BIOFILM ARCHITECTURE MAINTENANCE PROTEIN MBAA"/>
    <property type="match status" value="1"/>
</dbReference>
<dbReference type="Gene3D" id="3.30.450.20">
    <property type="entry name" value="PAS domain"/>
    <property type="match status" value="1"/>
</dbReference>
<feature type="domain" description="PAS" evidence="2">
    <location>
        <begin position="199"/>
        <end position="269"/>
    </location>
</feature>
<dbReference type="CDD" id="cd01948">
    <property type="entry name" value="EAL"/>
    <property type="match status" value="1"/>
</dbReference>
<evidence type="ECO:0000313" key="6">
    <source>
        <dbReference type="EMBL" id="GLW68200.1"/>
    </source>
</evidence>
<dbReference type="SUPFAM" id="SSF141868">
    <property type="entry name" value="EAL domain-like"/>
    <property type="match status" value="1"/>
</dbReference>
<dbReference type="SMART" id="SM00052">
    <property type="entry name" value="EAL"/>
    <property type="match status" value="1"/>
</dbReference>
<dbReference type="Gene3D" id="3.20.20.450">
    <property type="entry name" value="EAL domain"/>
    <property type="match status" value="1"/>
</dbReference>
<evidence type="ECO:0000259" key="5">
    <source>
        <dbReference type="PROSITE" id="PS50887"/>
    </source>
</evidence>
<feature type="region of interest" description="Disordered" evidence="1">
    <location>
        <begin position="1"/>
        <end position="43"/>
    </location>
</feature>
<reference evidence="6" key="1">
    <citation type="submission" date="2023-02" db="EMBL/GenBank/DDBJ databases">
        <title>Kitasatospora phosalacinea NBRC 14627.</title>
        <authorList>
            <person name="Ichikawa N."/>
            <person name="Sato H."/>
            <person name="Tonouchi N."/>
        </authorList>
    </citation>
    <scope>NUCLEOTIDE SEQUENCE</scope>
    <source>
        <strain evidence="6">NBRC 14627</strain>
    </source>
</reference>
<dbReference type="InterPro" id="IPR035965">
    <property type="entry name" value="PAS-like_dom_sf"/>
</dbReference>
<dbReference type="PROSITE" id="PS50113">
    <property type="entry name" value="PAC"/>
    <property type="match status" value="1"/>
</dbReference>
<feature type="domain" description="EAL" evidence="4">
    <location>
        <begin position="499"/>
        <end position="758"/>
    </location>
</feature>
<comment type="caution">
    <text evidence="6">The sequence shown here is derived from an EMBL/GenBank/DDBJ whole genome shotgun (WGS) entry which is preliminary data.</text>
</comment>
<dbReference type="Proteomes" id="UP001165041">
    <property type="component" value="Unassembled WGS sequence"/>
</dbReference>
<dbReference type="InterPro" id="IPR043128">
    <property type="entry name" value="Rev_trsase/Diguanyl_cyclase"/>
</dbReference>
<sequence>MNESADLPGPLDDDSAPGGDALGTADDALGAADDALGPAAGGTVGEALGAAAGRAAGTQAAQDARAEEAAAADFRAAWSAMLRTGHGAAVRPGVLNPLIASTADLLLRAAREHPFRPELAGQVGALLIDNQFTDPQLLADTVQLIQRQAVPDERGPELSGAFAAGWAAALRERTLREQEAIRLAADTARQEVEKALRVSEARFRALFESAAIGIGLGDTDGNILAVNRALGEIFGGGPEDMTGVRVNDLVHPEDTPGVWEAYEELISGKREYFQFDKPYYRRDGEVVWTHLTVSLIRDDDGAPLYQVAMLEDVTDRYRLQERLRHQATHDPLTGLPNRAAFFERLEKLFEEPEPDVRFGLCYVDLDGFKVVNDSLGHDMGDQLLTVVARRLENALSPLGHMVARLGGDEFVVLLENCRGEQEAVAAAKTVLAALTKPVVIGDHRLAVGASVGVLERRIATTTPGAAVRAADLTLYRAKEAGRGRWTLFDPKENARAVSRYAVSVRMPAALDRGEFFIDYQPMVDLASGAMAGVEALVRWRHPQLGVLGPEEFVGVAEETGLIMPLGRWVLEQACEQAADWVARFGDRAPRVSVNLAVRQARSAGLVGDVERTLRSTGLDPAMLQLEITESTVVGPEDEALKALHALVDMGVSLSVDDFGTGWSNLAYLRDLPVSNLKIAGSFVGDLHDPAKDTHLGWRIVSGLVSLAHTLGLSVTAEGVESRADAERLRLMGCDLAQGWHFGRPVRPAEIARRIAEADFEAAPEPGLGYES</sequence>
<feature type="domain" description="PAC" evidence="3">
    <location>
        <begin position="273"/>
        <end position="325"/>
    </location>
</feature>
<proteinExistence type="predicted"/>
<dbReference type="PROSITE" id="PS50887">
    <property type="entry name" value="GGDEF"/>
    <property type="match status" value="1"/>
</dbReference>
<dbReference type="NCBIfam" id="TIGR00229">
    <property type="entry name" value="sensory_box"/>
    <property type="match status" value="1"/>
</dbReference>
<organism evidence="6 7">
    <name type="scientific">Kitasatospora phosalacinea</name>
    <dbReference type="NCBI Taxonomy" id="2065"/>
    <lineage>
        <taxon>Bacteria</taxon>
        <taxon>Bacillati</taxon>
        <taxon>Actinomycetota</taxon>
        <taxon>Actinomycetes</taxon>
        <taxon>Kitasatosporales</taxon>
        <taxon>Streptomycetaceae</taxon>
        <taxon>Kitasatospora</taxon>
    </lineage>
</organism>
<dbReference type="RefSeq" id="WP_285732938.1">
    <property type="nucleotide sequence ID" value="NZ_BSSA01000001.1"/>
</dbReference>
<protein>
    <submittedName>
        <fullName evidence="6">GGDEF domain-containing protein</fullName>
    </submittedName>
</protein>
<dbReference type="Pfam" id="PF00563">
    <property type="entry name" value="EAL"/>
    <property type="match status" value="1"/>
</dbReference>
<dbReference type="InterPro" id="IPR035919">
    <property type="entry name" value="EAL_sf"/>
</dbReference>
<dbReference type="Gene3D" id="3.30.70.270">
    <property type="match status" value="1"/>
</dbReference>
<dbReference type="PROSITE" id="PS50883">
    <property type="entry name" value="EAL"/>
    <property type="match status" value="1"/>
</dbReference>
<dbReference type="Pfam" id="PF08448">
    <property type="entry name" value="PAS_4"/>
    <property type="match status" value="1"/>
</dbReference>
<evidence type="ECO:0000313" key="7">
    <source>
        <dbReference type="Proteomes" id="UP001165041"/>
    </source>
</evidence>
<dbReference type="InterPro" id="IPR052155">
    <property type="entry name" value="Biofilm_reg_signaling"/>
</dbReference>
<dbReference type="NCBIfam" id="TIGR00254">
    <property type="entry name" value="GGDEF"/>
    <property type="match status" value="1"/>
</dbReference>
<name>A0A9W6Q1F5_9ACTN</name>
<dbReference type="InterPro" id="IPR000014">
    <property type="entry name" value="PAS"/>
</dbReference>
<dbReference type="PROSITE" id="PS50112">
    <property type="entry name" value="PAS"/>
    <property type="match status" value="1"/>
</dbReference>
<evidence type="ECO:0000256" key="1">
    <source>
        <dbReference type="SAM" id="MobiDB-lite"/>
    </source>
</evidence>
<accession>A0A9W6Q1F5</accession>
<dbReference type="AlphaFoldDB" id="A0A9W6Q1F5"/>
<dbReference type="SMART" id="SM00267">
    <property type="entry name" value="GGDEF"/>
    <property type="match status" value="1"/>
</dbReference>
<feature type="compositionally biased region" description="Low complexity" evidence="1">
    <location>
        <begin position="16"/>
        <end position="38"/>
    </location>
</feature>
<dbReference type="CDD" id="cd01949">
    <property type="entry name" value="GGDEF"/>
    <property type="match status" value="1"/>
</dbReference>
<dbReference type="InterPro" id="IPR013656">
    <property type="entry name" value="PAS_4"/>
</dbReference>
<dbReference type="Pfam" id="PF00990">
    <property type="entry name" value="GGDEF"/>
    <property type="match status" value="1"/>
</dbReference>
<dbReference type="SUPFAM" id="SSF55785">
    <property type="entry name" value="PYP-like sensor domain (PAS domain)"/>
    <property type="match status" value="1"/>
</dbReference>
<dbReference type="SMART" id="SM00086">
    <property type="entry name" value="PAC"/>
    <property type="match status" value="1"/>
</dbReference>
<evidence type="ECO:0000259" key="4">
    <source>
        <dbReference type="PROSITE" id="PS50883"/>
    </source>
</evidence>
<dbReference type="InterPro" id="IPR000700">
    <property type="entry name" value="PAS-assoc_C"/>
</dbReference>
<gene>
    <name evidence="6" type="ORF">Kpho02_04990</name>
</gene>
<dbReference type="SMART" id="SM00091">
    <property type="entry name" value="PAS"/>
    <property type="match status" value="1"/>
</dbReference>
<feature type="domain" description="GGDEF" evidence="5">
    <location>
        <begin position="356"/>
        <end position="490"/>
    </location>
</feature>
<evidence type="ECO:0000259" key="2">
    <source>
        <dbReference type="PROSITE" id="PS50112"/>
    </source>
</evidence>
<dbReference type="InterPro" id="IPR001610">
    <property type="entry name" value="PAC"/>
</dbReference>
<dbReference type="InterPro" id="IPR000160">
    <property type="entry name" value="GGDEF_dom"/>
</dbReference>
<dbReference type="InterPro" id="IPR001633">
    <property type="entry name" value="EAL_dom"/>
</dbReference>
<dbReference type="InterPro" id="IPR029787">
    <property type="entry name" value="Nucleotide_cyclase"/>
</dbReference>